<organism evidence="1 2">
    <name type="scientific">Coemansia aciculifera</name>
    <dbReference type="NCBI Taxonomy" id="417176"/>
    <lineage>
        <taxon>Eukaryota</taxon>
        <taxon>Fungi</taxon>
        <taxon>Fungi incertae sedis</taxon>
        <taxon>Zoopagomycota</taxon>
        <taxon>Kickxellomycotina</taxon>
        <taxon>Kickxellomycetes</taxon>
        <taxon>Kickxellales</taxon>
        <taxon>Kickxellaceae</taxon>
        <taxon>Coemansia</taxon>
    </lineage>
</organism>
<proteinExistence type="predicted"/>
<name>A0ACC1M4H5_9FUNG</name>
<protein>
    <submittedName>
        <fullName evidence="1">Uncharacterized protein</fullName>
    </submittedName>
</protein>
<sequence length="574" mass="59610">GAGNSSVAQNTDKNKPDGQSGAAIRPCACGAICWQCCGQVPGIADSGSLLDPSDSALQLRLTEYATMQSSHSGGSVGGSSGGGGSIGGNANSHIRTLRSWSSSDRHGPLLEDSQGKSGRGPRRFSVAGPAGSGGGSTTGSRQSQKHLSLHTWAEEDEVPDSSSSGQFAHTVAHMSAAASALAAKNALAGQQQQQQQPHAAKYNQAANHYRNLSHGGTHQASSRYLAHNNASSSGSSVSSGAGGGGGGGGGGGIFGKRMVPEATFGFLDMASSSSSSSGPPSTQHTASNSVGGSHRRLRTPYSISIPSMIGSPLSFTQSFLASRSSMYGRQPPSSQIRAAHIDWDSLSMMEEAAAAWGHGGGGNRGDLPVWQQGMGLPIDFACGGMTSSKSGAAQSQLNFQRAHLPAGAMGEGVPLHLQHIYQQQQQLHYHHLQQQQHHQLLQQQLMLQQHQRQQQQAARSPDALHAHMSMTAAAAAAASNRSGSGLPGSLGDVCAVMARVAVANEWERQMAWDYACHHHPLLASFSVASPLKLSAVWRWVLLIMLVIGTLCVLIGTPTALTVLLAKQGSSRLLL</sequence>
<evidence type="ECO:0000313" key="2">
    <source>
        <dbReference type="Proteomes" id="UP001139981"/>
    </source>
</evidence>
<accession>A0ACC1M4H5</accession>
<feature type="non-terminal residue" evidence="1">
    <location>
        <position position="1"/>
    </location>
</feature>
<dbReference type="Proteomes" id="UP001139981">
    <property type="component" value="Unassembled WGS sequence"/>
</dbReference>
<evidence type="ECO:0000313" key="1">
    <source>
        <dbReference type="EMBL" id="KAJ2894010.1"/>
    </source>
</evidence>
<dbReference type="EMBL" id="JANBVB010000468">
    <property type="protein sequence ID" value="KAJ2894010.1"/>
    <property type="molecule type" value="Genomic_DNA"/>
</dbReference>
<comment type="caution">
    <text evidence="1">The sequence shown here is derived from an EMBL/GenBank/DDBJ whole genome shotgun (WGS) entry which is preliminary data.</text>
</comment>
<gene>
    <name evidence="1" type="ORF">IWW38_002708</name>
</gene>
<reference evidence="1" key="1">
    <citation type="submission" date="2022-07" db="EMBL/GenBank/DDBJ databases">
        <title>Phylogenomic reconstructions and comparative analyses of Kickxellomycotina fungi.</title>
        <authorList>
            <person name="Reynolds N.K."/>
            <person name="Stajich J.E."/>
            <person name="Barry K."/>
            <person name="Grigoriev I.V."/>
            <person name="Crous P."/>
            <person name="Smith M.E."/>
        </authorList>
    </citation>
    <scope>NUCLEOTIDE SEQUENCE</scope>
    <source>
        <strain evidence="1">CBS 190363</strain>
    </source>
</reference>
<keyword evidence="2" id="KW-1185">Reference proteome</keyword>